<keyword evidence="1" id="KW-0472">Membrane</keyword>
<dbReference type="RefSeq" id="WP_114586640.1">
    <property type="nucleotide sequence ID" value="NZ_CP031148.1"/>
</dbReference>
<dbReference type="EMBL" id="CP031148">
    <property type="protein sequence ID" value="AXG10930.1"/>
    <property type="molecule type" value="Genomic_DNA"/>
</dbReference>
<feature type="domain" description="DUF8132" evidence="2">
    <location>
        <begin position="5"/>
        <end position="67"/>
    </location>
</feature>
<sequence>MTSLAQLVAGVVGAVGLVVSLGAGYLVVRGPFLGGPTLAPRPLLATLTVFIVGVAVFAWGITQYARL</sequence>
<name>A0A345EFF8_9EURY</name>
<evidence type="ECO:0000256" key="1">
    <source>
        <dbReference type="SAM" id="Phobius"/>
    </source>
</evidence>
<accession>A0A345EFF8</accession>
<dbReference type="EMBL" id="CP031150">
    <property type="protein sequence ID" value="AXG07514.1"/>
    <property type="molecule type" value="Genomic_DNA"/>
</dbReference>
<gene>
    <name evidence="4" type="ORF">DU484_14340</name>
    <name evidence="3" type="ORF">DU500_14370</name>
</gene>
<dbReference type="KEGG" id="haq:DU484_14340"/>
<dbReference type="InterPro" id="IPR058445">
    <property type="entry name" value="DUF8132"/>
</dbReference>
<dbReference type="Proteomes" id="UP000252985">
    <property type="component" value="Chromosome"/>
</dbReference>
<dbReference type="AlphaFoldDB" id="A0A345EFF8"/>
<accession>A0A345E5P2</accession>
<dbReference type="KEGG" id="haj:DU500_14370"/>
<dbReference type="GeneID" id="37288180"/>
<feature type="transmembrane region" description="Helical" evidence="1">
    <location>
        <begin position="43"/>
        <end position="62"/>
    </location>
</feature>
<protein>
    <recommendedName>
        <fullName evidence="2">DUF8132 domain-containing protein</fullName>
    </recommendedName>
</protein>
<evidence type="ECO:0000259" key="2">
    <source>
        <dbReference type="Pfam" id="PF26453"/>
    </source>
</evidence>
<organism evidence="4 5">
    <name type="scientific">Haloplanus rubicundus</name>
    <dbReference type="NCBI Taxonomy" id="1547898"/>
    <lineage>
        <taxon>Archaea</taxon>
        <taxon>Methanobacteriati</taxon>
        <taxon>Methanobacteriota</taxon>
        <taxon>Stenosarchaea group</taxon>
        <taxon>Halobacteria</taxon>
        <taxon>Halobacteriales</taxon>
        <taxon>Haloferacaceae</taxon>
        <taxon>Haloplanus</taxon>
    </lineage>
</organism>
<feature type="transmembrane region" description="Helical" evidence="1">
    <location>
        <begin position="7"/>
        <end position="28"/>
    </location>
</feature>
<evidence type="ECO:0000313" key="5">
    <source>
        <dbReference type="Proteomes" id="UP000252985"/>
    </source>
</evidence>
<reference evidence="3 6" key="2">
    <citation type="submission" date="2018-07" db="EMBL/GenBank/DDBJ databases">
        <title>Genome sequences of Haloplanus sp. CBA1113.</title>
        <authorList>
            <person name="Kim Y.B."/>
            <person name="Roh S.W."/>
        </authorList>
    </citation>
    <scope>NUCLEOTIDE SEQUENCE [LARGE SCALE GENOMIC DNA]</scope>
    <source>
        <strain evidence="3 6">CBA1113</strain>
    </source>
</reference>
<keyword evidence="1" id="KW-0812">Transmembrane</keyword>
<reference evidence="4 5" key="1">
    <citation type="submission" date="2018-07" db="EMBL/GenBank/DDBJ databases">
        <title>Genome sequences of Haloplanus sp. CBA1112.</title>
        <authorList>
            <person name="Kim Y.B."/>
            <person name="Roh S.W."/>
        </authorList>
    </citation>
    <scope>NUCLEOTIDE SEQUENCE [LARGE SCALE GENOMIC DNA]</scope>
    <source>
        <strain evidence="4 5">CBA1112</strain>
    </source>
</reference>
<dbReference type="Pfam" id="PF26453">
    <property type="entry name" value="DUF8132"/>
    <property type="match status" value="1"/>
</dbReference>
<keyword evidence="1" id="KW-1133">Transmembrane helix</keyword>
<evidence type="ECO:0000313" key="6">
    <source>
        <dbReference type="Proteomes" id="UP000253273"/>
    </source>
</evidence>
<evidence type="ECO:0000313" key="3">
    <source>
        <dbReference type="EMBL" id="AXG07514.1"/>
    </source>
</evidence>
<dbReference type="Proteomes" id="UP000253273">
    <property type="component" value="Chromosome"/>
</dbReference>
<evidence type="ECO:0000313" key="4">
    <source>
        <dbReference type="EMBL" id="AXG10930.1"/>
    </source>
</evidence>
<keyword evidence="6" id="KW-1185">Reference proteome</keyword>
<proteinExistence type="predicted"/>